<dbReference type="InterPro" id="IPR025714">
    <property type="entry name" value="Methyltranfer_dom"/>
</dbReference>
<dbReference type="KEGG" id="abri:DFR85_02255"/>
<accession>A0A2U9IC54</accession>
<proteinExistence type="predicted"/>
<keyword evidence="2" id="KW-0949">S-adenosyl-L-methionine</keyword>
<organism evidence="4 5">
    <name type="scientific">Acidianus brierleyi</name>
    <dbReference type="NCBI Taxonomy" id="41673"/>
    <lineage>
        <taxon>Archaea</taxon>
        <taxon>Thermoproteota</taxon>
        <taxon>Thermoprotei</taxon>
        <taxon>Sulfolobales</taxon>
        <taxon>Sulfolobaceae</taxon>
        <taxon>Acidianus</taxon>
    </lineage>
</organism>
<dbReference type="GO" id="GO:0008168">
    <property type="term" value="F:methyltransferase activity"/>
    <property type="evidence" value="ECO:0007669"/>
    <property type="project" value="UniProtKB-KW"/>
</dbReference>
<gene>
    <name evidence="4" type="ORF">DFR85_02255</name>
</gene>
<keyword evidence="1 4" id="KW-0489">Methyltransferase</keyword>
<evidence type="ECO:0000256" key="2">
    <source>
        <dbReference type="ARBA" id="ARBA00022691"/>
    </source>
</evidence>
<name>A0A2U9IC54_9CREN</name>
<keyword evidence="5" id="KW-1185">Reference proteome</keyword>
<evidence type="ECO:0000313" key="5">
    <source>
        <dbReference type="Proteomes" id="UP000248044"/>
    </source>
</evidence>
<dbReference type="Gene3D" id="3.40.50.150">
    <property type="entry name" value="Vaccinia Virus protein VP39"/>
    <property type="match status" value="1"/>
</dbReference>
<dbReference type="AlphaFoldDB" id="A0A2U9IC54"/>
<dbReference type="RefSeq" id="WP_110269489.1">
    <property type="nucleotide sequence ID" value="NZ_CP029289.2"/>
</dbReference>
<evidence type="ECO:0000256" key="1">
    <source>
        <dbReference type="ARBA" id="ARBA00022603"/>
    </source>
</evidence>
<dbReference type="OrthoDB" id="1018at2157"/>
<protein>
    <submittedName>
        <fullName evidence="4">Class I SAM-dependent methyltransferase</fullName>
    </submittedName>
</protein>
<feature type="domain" description="Methyltransferase" evidence="3">
    <location>
        <begin position="29"/>
        <end position="131"/>
    </location>
</feature>
<evidence type="ECO:0000313" key="4">
    <source>
        <dbReference type="EMBL" id="AWR93605.1"/>
    </source>
</evidence>
<dbReference type="PANTHER" id="PTHR43591:SF24">
    <property type="entry name" value="2-METHOXY-6-POLYPRENYL-1,4-BENZOQUINOL METHYLASE, MITOCHONDRIAL"/>
    <property type="match status" value="1"/>
</dbReference>
<dbReference type="GO" id="GO:0032259">
    <property type="term" value="P:methylation"/>
    <property type="evidence" value="ECO:0007669"/>
    <property type="project" value="UniProtKB-KW"/>
</dbReference>
<sequence>MHNHSFLLSPLRKKFEDPEKFLPNLININDTIADLGCGPGYYCQFLVKLTRNKIYCVDKNEEFINEAKRIVNSDNVIFLIEDSSHTSIPSSSIDKVIFANSFHDMKNKEKVYEEVLRILKPTGKVIIIDWKKENTSFGPPLSIRMSKEDYLNIFKNFKIEKEFYVGPYHQGLVLSR</sequence>
<dbReference type="EMBL" id="CP029289">
    <property type="protein sequence ID" value="AWR93605.1"/>
    <property type="molecule type" value="Genomic_DNA"/>
</dbReference>
<dbReference type="SUPFAM" id="SSF53335">
    <property type="entry name" value="S-adenosyl-L-methionine-dependent methyltransferases"/>
    <property type="match status" value="1"/>
</dbReference>
<dbReference type="CDD" id="cd02440">
    <property type="entry name" value="AdoMet_MTases"/>
    <property type="match status" value="1"/>
</dbReference>
<dbReference type="InterPro" id="IPR029063">
    <property type="entry name" value="SAM-dependent_MTases_sf"/>
</dbReference>
<dbReference type="GeneID" id="36830941"/>
<dbReference type="Pfam" id="PF13847">
    <property type="entry name" value="Methyltransf_31"/>
    <property type="match status" value="1"/>
</dbReference>
<dbReference type="PANTHER" id="PTHR43591">
    <property type="entry name" value="METHYLTRANSFERASE"/>
    <property type="match status" value="1"/>
</dbReference>
<dbReference type="Proteomes" id="UP000248044">
    <property type="component" value="Chromosome"/>
</dbReference>
<reference evidence="4 5" key="1">
    <citation type="submission" date="2018-05" db="EMBL/GenBank/DDBJ databases">
        <title>Complete Genome Sequences of Extremely Thermoacidophilic, Metal-Mobilizing Type-Strain Members of the Archaeal Family Sulfolobaceae: Acidianus brierleyi DSM-1651T, Acidianus sulfidivorans DSM-18786T, Metallosphaera hakonensis DSM-7519T, and Metallosphaera prunae DSM-10039T.</title>
        <authorList>
            <person name="Counts J.A."/>
            <person name="Kelly R.M."/>
        </authorList>
    </citation>
    <scope>NUCLEOTIDE SEQUENCE [LARGE SCALE GENOMIC DNA]</scope>
    <source>
        <strain evidence="4 5">DSM 1651</strain>
    </source>
</reference>
<keyword evidence="4" id="KW-0808">Transferase</keyword>
<evidence type="ECO:0000259" key="3">
    <source>
        <dbReference type="Pfam" id="PF13847"/>
    </source>
</evidence>